<protein>
    <submittedName>
        <fullName evidence="3">SAF domain-containing protein</fullName>
    </submittedName>
</protein>
<comment type="caution">
    <text evidence="3">The sequence shown here is derived from an EMBL/GenBank/DDBJ whole genome shotgun (WGS) entry which is preliminary data.</text>
</comment>
<dbReference type="CDD" id="cd11614">
    <property type="entry name" value="SAF_CpaB_FlgA_like"/>
    <property type="match status" value="1"/>
</dbReference>
<reference evidence="3 4" key="1">
    <citation type="submission" date="2020-09" db="EMBL/GenBank/DDBJ databases">
        <title>Flavimobilis rhizosphaerae sp. nov., isolated from rhizosphere soil of Spartina alterniflora.</title>
        <authorList>
            <person name="Hanqin C."/>
        </authorList>
    </citation>
    <scope>NUCLEOTIDE SEQUENCE [LARGE SCALE GENOMIC DNA]</scope>
    <source>
        <strain evidence="3 4">GY 10621</strain>
    </source>
</reference>
<proteinExistence type="predicted"/>
<dbReference type="Pfam" id="PF08666">
    <property type="entry name" value="SAF"/>
    <property type="match status" value="1"/>
</dbReference>
<accession>A0ABR9DPD3</accession>
<dbReference type="Proteomes" id="UP000642107">
    <property type="component" value="Unassembled WGS sequence"/>
</dbReference>
<dbReference type="EMBL" id="JACZDF010000002">
    <property type="protein sequence ID" value="MBD9698978.1"/>
    <property type="molecule type" value="Genomic_DNA"/>
</dbReference>
<dbReference type="InterPro" id="IPR013974">
    <property type="entry name" value="SAF"/>
</dbReference>
<evidence type="ECO:0000256" key="1">
    <source>
        <dbReference type="SAM" id="MobiDB-lite"/>
    </source>
</evidence>
<evidence type="ECO:0000313" key="3">
    <source>
        <dbReference type="EMBL" id="MBD9698978.1"/>
    </source>
</evidence>
<feature type="domain" description="SAF" evidence="2">
    <location>
        <begin position="51"/>
        <end position="113"/>
    </location>
</feature>
<sequence>MNRPAVAGAPAPALRLQRPGWKDPRLVVGVLLVALSVALGSWTVRAARQTVPVLAAVTDLPAGHVLADGDLRPVEVALGATGEQYLGDRSVVTGTILARPVRAGELVPGALLVTPPAAGLRTVAIPVAGPLPGDVVVGGLVDLWYLPAREPGSDAAAPSAVARGLDVTAVTAETGAFGSGLTGGTTVEVRVAEAELPTVLGALAAEGDLALVAVAVGSTTQEAAGTVAEPAPAPSATDATPAAEPTRADP</sequence>
<organism evidence="3 4">
    <name type="scientific">Flavimobilis rhizosphaerae</name>
    <dbReference type="NCBI Taxonomy" id="2775421"/>
    <lineage>
        <taxon>Bacteria</taxon>
        <taxon>Bacillati</taxon>
        <taxon>Actinomycetota</taxon>
        <taxon>Actinomycetes</taxon>
        <taxon>Micrococcales</taxon>
        <taxon>Jonesiaceae</taxon>
        <taxon>Flavimobilis</taxon>
    </lineage>
</organism>
<name>A0ABR9DPD3_9MICO</name>
<keyword evidence="4" id="KW-1185">Reference proteome</keyword>
<feature type="compositionally biased region" description="Low complexity" evidence="1">
    <location>
        <begin position="228"/>
        <end position="250"/>
    </location>
</feature>
<gene>
    <name evidence="3" type="ORF">IGS67_05640</name>
</gene>
<dbReference type="SMART" id="SM00858">
    <property type="entry name" value="SAF"/>
    <property type="match status" value="1"/>
</dbReference>
<evidence type="ECO:0000259" key="2">
    <source>
        <dbReference type="SMART" id="SM00858"/>
    </source>
</evidence>
<feature type="region of interest" description="Disordered" evidence="1">
    <location>
        <begin position="221"/>
        <end position="250"/>
    </location>
</feature>
<dbReference type="RefSeq" id="WP_192278675.1">
    <property type="nucleotide sequence ID" value="NZ_JACZDF010000002.1"/>
</dbReference>
<evidence type="ECO:0000313" key="4">
    <source>
        <dbReference type="Proteomes" id="UP000642107"/>
    </source>
</evidence>